<comment type="caution">
    <text evidence="2">The sequence shown here is derived from an EMBL/GenBank/DDBJ whole genome shotgun (WGS) entry which is preliminary data.</text>
</comment>
<feature type="domain" description="YgjP-like metallopeptidase" evidence="1">
    <location>
        <begin position="21"/>
        <end position="227"/>
    </location>
</feature>
<dbReference type="InterPro" id="IPR053136">
    <property type="entry name" value="UTP_pyrophosphatase-like"/>
</dbReference>
<dbReference type="EMBL" id="QNRJ01000011">
    <property type="protein sequence ID" value="RBP02946.1"/>
    <property type="molecule type" value="Genomic_DNA"/>
</dbReference>
<name>A0A366ELT2_9BACI</name>
<dbReference type="InterPro" id="IPR002725">
    <property type="entry name" value="YgjP-like_metallopeptidase"/>
</dbReference>
<evidence type="ECO:0000313" key="2">
    <source>
        <dbReference type="EMBL" id="RBP02946.1"/>
    </source>
</evidence>
<dbReference type="Gene3D" id="3.30.2010.10">
    <property type="entry name" value="Metalloproteases ('zincins'), catalytic domain"/>
    <property type="match status" value="1"/>
</dbReference>
<proteinExistence type="predicted"/>
<dbReference type="AlphaFoldDB" id="A0A366ELT2"/>
<dbReference type="PANTHER" id="PTHR30399">
    <property type="entry name" value="UNCHARACTERIZED PROTEIN YGJP"/>
    <property type="match status" value="1"/>
</dbReference>
<dbReference type="Pfam" id="PF01863">
    <property type="entry name" value="YgjP-like"/>
    <property type="match status" value="1"/>
</dbReference>
<dbReference type="Proteomes" id="UP000252118">
    <property type="component" value="Unassembled WGS sequence"/>
</dbReference>
<evidence type="ECO:0000313" key="3">
    <source>
        <dbReference type="Proteomes" id="UP000252118"/>
    </source>
</evidence>
<organism evidence="2 3">
    <name type="scientific">Rossellomorea aquimaris</name>
    <dbReference type="NCBI Taxonomy" id="189382"/>
    <lineage>
        <taxon>Bacteria</taxon>
        <taxon>Bacillati</taxon>
        <taxon>Bacillota</taxon>
        <taxon>Bacilli</taxon>
        <taxon>Bacillales</taxon>
        <taxon>Bacillaceae</taxon>
        <taxon>Rossellomorea</taxon>
    </lineage>
</organism>
<gene>
    <name evidence="2" type="ORF">DET59_11143</name>
</gene>
<dbReference type="OrthoDB" id="9811177at2"/>
<accession>A0A366ELT2</accession>
<dbReference type="CDD" id="cd07344">
    <property type="entry name" value="M48_yhfN_like"/>
    <property type="match status" value="1"/>
</dbReference>
<evidence type="ECO:0000259" key="1">
    <source>
        <dbReference type="Pfam" id="PF01863"/>
    </source>
</evidence>
<reference evidence="2 3" key="1">
    <citation type="submission" date="2018-06" db="EMBL/GenBank/DDBJ databases">
        <title>Freshwater and sediment microbial communities from various areas in North America, analyzing microbe dynamics in response to fracking.</title>
        <authorList>
            <person name="Lamendella R."/>
        </authorList>
    </citation>
    <scope>NUCLEOTIDE SEQUENCE [LARGE SCALE GENOMIC DNA]</scope>
    <source>
        <strain evidence="2 3">97B</strain>
    </source>
</reference>
<dbReference type="RefSeq" id="WP_113970300.1">
    <property type="nucleotide sequence ID" value="NZ_QNRJ01000011.1"/>
</dbReference>
<dbReference type="PANTHER" id="PTHR30399:SF1">
    <property type="entry name" value="UTP PYROPHOSPHATASE"/>
    <property type="match status" value="1"/>
</dbReference>
<sequence length="235" mass="27792">MNHTYSGETIQFEIKYKNRTSIGIYLDKFGSIEIHAPKGTTDESVIRLLEDKWDVILEKSKEMKDRLNGPQDKVYEHGEPFLYLGNSFPIQVLQNQEITQDHVTFDGQTLHIKVKEHEDKRIQQALKRFYYKQCKALVEKSIAVHQRHFKSKPRSIRITDSQTTWGTCDGRRQLTFNWKLAMAPQDVIDYVVVHEMCHMVHLNHDRSFWRLVGKIVPDYKEKEQWLALSSWKMTV</sequence>
<protein>
    <recommendedName>
        <fullName evidence="1">YgjP-like metallopeptidase domain-containing protein</fullName>
    </recommendedName>
</protein>